<gene>
    <name evidence="6" type="ORF">CcCBS67573_g04675</name>
</gene>
<evidence type="ECO:0000256" key="3">
    <source>
        <dbReference type="ARBA" id="ARBA00022991"/>
    </source>
</evidence>
<dbReference type="Pfam" id="PF13426">
    <property type="entry name" value="PAS_9"/>
    <property type="match status" value="1"/>
</dbReference>
<dbReference type="EMBL" id="QEAP01000147">
    <property type="protein sequence ID" value="TPX74047.1"/>
    <property type="molecule type" value="Genomic_DNA"/>
</dbReference>
<evidence type="ECO:0000256" key="1">
    <source>
        <dbReference type="ARBA" id="ARBA00022630"/>
    </source>
</evidence>
<dbReference type="InterPro" id="IPR013655">
    <property type="entry name" value="PAS_fold_3"/>
</dbReference>
<evidence type="ECO:0000313" key="7">
    <source>
        <dbReference type="Proteomes" id="UP000320333"/>
    </source>
</evidence>
<keyword evidence="7" id="KW-1185">Reference proteome</keyword>
<name>A0A507FEP9_9FUNG</name>
<proteinExistence type="predicted"/>
<evidence type="ECO:0000259" key="5">
    <source>
        <dbReference type="PROSITE" id="PS50112"/>
    </source>
</evidence>
<dbReference type="InterPro" id="IPR035965">
    <property type="entry name" value="PAS-like_dom_sf"/>
</dbReference>
<evidence type="ECO:0000313" key="6">
    <source>
        <dbReference type="EMBL" id="TPX74047.1"/>
    </source>
</evidence>
<accession>A0A507FEP9</accession>
<dbReference type="InterPro" id="IPR000014">
    <property type="entry name" value="PAS"/>
</dbReference>
<sequence length="571" mass="62465">MDGHSAATTDAAATASASMAQTQSESQTQAVTLPKTETSPLSLTGIYSQSGFDLLGILSRVYHRPNQRVVLGNVDLSCAFTISNPRLPDSPIVYASESFTALTGYTYSEILGFNCRFLQAPFGPGTLAQGSDRKFTDGNVVHEMRDMLDKQMECQFSLINYKKNGDSFINLITIIPLFAPGTGEIEYFIGFQVDLIEQPRAIMARCQEGNYLVGYRNPDEYVPREIDPAGVIMDGPNGGANNLSRNLIPVPDTVSEQLVDSSDLLFILSLRARFLYVSPITCVELLGFPASDLNGSKIQDYIHPADLLIAVREMRSAKAGVVMNFLCRFRKSSGEYLYLDICGHIYEGNNTNKKCFILSGRPIHIPTVPSPPCIPNPRDLWAKLTPQGLILFLSSHNYPVFGLMPQADISMVGQQFHDLIALADRTHFHASLLMAAESQSVVQCVVHVGETLQLMVCWLMPELGVHARHVFLRMNLAMMADADGAGGERVGGSGYASILNGKIEHLENAAVGGEVPIIGGVSLDSRVVTELFRVSDRTSHATSLNYEINGLKVLNKKLRDEIEGLRNDGVQ</sequence>
<feature type="region of interest" description="Disordered" evidence="4">
    <location>
        <begin position="1"/>
        <end position="35"/>
    </location>
</feature>
<dbReference type="AlphaFoldDB" id="A0A507FEP9"/>
<dbReference type="PANTHER" id="PTHR47429">
    <property type="entry name" value="PROTEIN TWIN LOV 1"/>
    <property type="match status" value="1"/>
</dbReference>
<reference evidence="6 7" key="1">
    <citation type="journal article" date="2019" name="Sci. Rep.">
        <title>Comparative genomics of chytrid fungi reveal insights into the obligate biotrophic and pathogenic lifestyle of Synchytrium endobioticum.</title>
        <authorList>
            <person name="van de Vossenberg B.T.L.H."/>
            <person name="Warris S."/>
            <person name="Nguyen H.D.T."/>
            <person name="van Gent-Pelzer M.P.E."/>
            <person name="Joly D.L."/>
            <person name="van de Geest H.C."/>
            <person name="Bonants P.J.M."/>
            <person name="Smith D.S."/>
            <person name="Levesque C.A."/>
            <person name="van der Lee T.A.J."/>
        </authorList>
    </citation>
    <scope>NUCLEOTIDE SEQUENCE [LARGE SCALE GENOMIC DNA]</scope>
    <source>
        <strain evidence="6 7">CBS 675.73</strain>
    </source>
</reference>
<dbReference type="STRING" id="246404.A0A507FEP9"/>
<feature type="domain" description="PAS" evidence="5">
    <location>
        <begin position="89"/>
        <end position="112"/>
    </location>
</feature>
<dbReference type="OrthoDB" id="447251at2759"/>
<dbReference type="PANTHER" id="PTHR47429:SF7">
    <property type="entry name" value="GATA-FACTOR"/>
    <property type="match status" value="1"/>
</dbReference>
<dbReference type="Gene3D" id="3.30.450.20">
    <property type="entry name" value="PAS domain"/>
    <property type="match status" value="2"/>
</dbReference>
<evidence type="ECO:0000256" key="4">
    <source>
        <dbReference type="SAM" id="MobiDB-lite"/>
    </source>
</evidence>
<dbReference type="Pfam" id="PF08447">
    <property type="entry name" value="PAS_3"/>
    <property type="match status" value="1"/>
</dbReference>
<dbReference type="SMART" id="SM00091">
    <property type="entry name" value="PAS"/>
    <property type="match status" value="2"/>
</dbReference>
<keyword evidence="1" id="KW-0285">Flavoprotein</keyword>
<evidence type="ECO:0000256" key="2">
    <source>
        <dbReference type="ARBA" id="ARBA00022643"/>
    </source>
</evidence>
<dbReference type="SUPFAM" id="SSF55785">
    <property type="entry name" value="PYP-like sensor domain (PAS domain)"/>
    <property type="match status" value="2"/>
</dbReference>
<protein>
    <recommendedName>
        <fullName evidence="5">PAS domain-containing protein</fullName>
    </recommendedName>
</protein>
<dbReference type="PROSITE" id="PS50112">
    <property type="entry name" value="PAS"/>
    <property type="match status" value="1"/>
</dbReference>
<feature type="compositionally biased region" description="Low complexity" evidence="4">
    <location>
        <begin position="1"/>
        <end position="30"/>
    </location>
</feature>
<dbReference type="GO" id="GO:0005634">
    <property type="term" value="C:nucleus"/>
    <property type="evidence" value="ECO:0007669"/>
    <property type="project" value="TreeGrafter"/>
</dbReference>
<comment type="caution">
    <text evidence="6">The sequence shown here is derived from an EMBL/GenBank/DDBJ whole genome shotgun (WGS) entry which is preliminary data.</text>
</comment>
<organism evidence="6 7">
    <name type="scientific">Chytriomyces confervae</name>
    <dbReference type="NCBI Taxonomy" id="246404"/>
    <lineage>
        <taxon>Eukaryota</taxon>
        <taxon>Fungi</taxon>
        <taxon>Fungi incertae sedis</taxon>
        <taxon>Chytridiomycota</taxon>
        <taxon>Chytridiomycota incertae sedis</taxon>
        <taxon>Chytridiomycetes</taxon>
        <taxon>Chytridiales</taxon>
        <taxon>Chytriomycetaceae</taxon>
        <taxon>Chytriomyces</taxon>
    </lineage>
</organism>
<keyword evidence="3" id="KW-0157">Chromophore</keyword>
<dbReference type="Proteomes" id="UP000320333">
    <property type="component" value="Unassembled WGS sequence"/>
</dbReference>
<dbReference type="CDD" id="cd00130">
    <property type="entry name" value="PAS"/>
    <property type="match status" value="1"/>
</dbReference>
<keyword evidence="2" id="KW-0288">FMN</keyword>